<proteinExistence type="predicted"/>
<reference evidence="2" key="1">
    <citation type="submission" date="2020-12" db="UniProtKB">
        <authorList>
            <consortium name="WormBaseParasite"/>
        </authorList>
    </citation>
    <scope>IDENTIFICATION</scope>
    <source>
        <strain evidence="2">MHco3</strain>
    </source>
</reference>
<protein>
    <submittedName>
        <fullName evidence="2">Endonuclease exonuclease phosphatase domain containing protein</fullName>
    </submittedName>
</protein>
<dbReference type="OrthoDB" id="5818039at2759"/>
<evidence type="ECO:0000313" key="1">
    <source>
        <dbReference type="Proteomes" id="UP000025227"/>
    </source>
</evidence>
<name>A0A7I4XUI4_HAECO</name>
<accession>A0A7I4XUI4</accession>
<organism evidence="1 2">
    <name type="scientific">Haemonchus contortus</name>
    <name type="common">Barber pole worm</name>
    <dbReference type="NCBI Taxonomy" id="6289"/>
    <lineage>
        <taxon>Eukaryota</taxon>
        <taxon>Metazoa</taxon>
        <taxon>Ecdysozoa</taxon>
        <taxon>Nematoda</taxon>
        <taxon>Chromadorea</taxon>
        <taxon>Rhabditida</taxon>
        <taxon>Rhabditina</taxon>
        <taxon>Rhabditomorpha</taxon>
        <taxon>Strongyloidea</taxon>
        <taxon>Trichostrongylidae</taxon>
        <taxon>Haemonchus</taxon>
    </lineage>
</organism>
<dbReference type="Proteomes" id="UP000025227">
    <property type="component" value="Unplaced"/>
</dbReference>
<dbReference type="AlphaFoldDB" id="A0A7I4XUI4"/>
<sequence>MRSRGVGGVGILVNTHLNTDHTMTTRIGQLRRCSSTPAPTIFIAYAPTSSYDEEEEEALYMDLEKLYREKQTFFKVPVGDFNANIGQRTKSEELHTGTHRIEWNK</sequence>
<dbReference type="WBParaSite" id="HCON_00012590-00001">
    <property type="protein sequence ID" value="HCON_00012590-00001"/>
    <property type="gene ID" value="HCON_00012590"/>
</dbReference>
<evidence type="ECO:0000313" key="2">
    <source>
        <dbReference type="WBParaSite" id="HCON_00012590-00001"/>
    </source>
</evidence>
<keyword evidence="1" id="KW-1185">Reference proteome</keyword>